<feature type="transmembrane region" description="Helical" evidence="6">
    <location>
        <begin position="26"/>
        <end position="49"/>
    </location>
</feature>
<evidence type="ECO:0000256" key="2">
    <source>
        <dbReference type="ARBA" id="ARBA00006779"/>
    </source>
</evidence>
<evidence type="ECO:0000313" key="9">
    <source>
        <dbReference type="Proteomes" id="UP000695562"/>
    </source>
</evidence>
<sequence>MILIGLVSVFQMFRLLSQPKMIARKVFISVIIVAMFSRGVYFLLSPMIIDGYLESFPLNGFLFWNHMIDLSFFLAYFMLFVSWAEAYYQASDRSETLIFKNNYVIVSLALFILASIAVIAVFFFISNTDDECKRVDFATTFYIASLNLITAALFGVYGVRLYKLLNENPVLRRRYSWKIKALTWICTLCFLCRTFMMIFSVVSLSNNPDTKSFNLAWYWTLIYFVSLEIIPTCSMLYFLRTPPKKRVSLEVGGVAQQNYSYAPILNQS</sequence>
<dbReference type="EMBL" id="AJWJ01000651">
    <property type="protein sequence ID" value="KAF2069495.1"/>
    <property type="molecule type" value="Genomic_DNA"/>
</dbReference>
<reference evidence="8" key="1">
    <citation type="submission" date="2020-01" db="EMBL/GenBank/DDBJ databases">
        <title>Development of genomics and gene disruption for Polysphondylium violaceum indicates a role for the polyketide synthase stlB in stalk morphogenesis.</title>
        <authorList>
            <person name="Narita B."/>
            <person name="Kawabe Y."/>
            <person name="Kin K."/>
            <person name="Saito T."/>
            <person name="Gibbs R."/>
            <person name="Kuspa A."/>
            <person name="Muzny D."/>
            <person name="Queller D."/>
            <person name="Richards S."/>
            <person name="Strassman J."/>
            <person name="Sucgang R."/>
            <person name="Worley K."/>
            <person name="Schaap P."/>
        </authorList>
    </citation>
    <scope>NUCLEOTIDE SEQUENCE</scope>
    <source>
        <strain evidence="8">QSvi11</strain>
    </source>
</reference>
<keyword evidence="9" id="KW-1185">Reference proteome</keyword>
<dbReference type="PANTHER" id="PTHR31142">
    <property type="entry name" value="TOBAMOVIRUS MULTIPLICATION PROTEIN 1-LIKE ISOFORM X1"/>
    <property type="match status" value="1"/>
</dbReference>
<comment type="caution">
    <text evidence="8">The sequence shown here is derived from an EMBL/GenBank/DDBJ whole genome shotgun (WGS) entry which is preliminary data.</text>
</comment>
<evidence type="ECO:0000313" key="8">
    <source>
        <dbReference type="EMBL" id="KAF2069495.1"/>
    </source>
</evidence>
<feature type="transmembrane region" description="Helical" evidence="6">
    <location>
        <begin position="61"/>
        <end position="83"/>
    </location>
</feature>
<feature type="transmembrane region" description="Helical" evidence="6">
    <location>
        <begin position="181"/>
        <end position="204"/>
    </location>
</feature>
<dbReference type="OrthoDB" id="17244at2759"/>
<evidence type="ECO:0000256" key="3">
    <source>
        <dbReference type="ARBA" id="ARBA00022692"/>
    </source>
</evidence>
<feature type="transmembrane region" description="Helical" evidence="6">
    <location>
        <begin position="216"/>
        <end position="239"/>
    </location>
</feature>
<proteinExistence type="inferred from homology"/>
<feature type="transmembrane region" description="Helical" evidence="6">
    <location>
        <begin position="137"/>
        <end position="160"/>
    </location>
</feature>
<keyword evidence="3 6" id="KW-0812">Transmembrane</keyword>
<evidence type="ECO:0000259" key="7">
    <source>
        <dbReference type="Pfam" id="PF06454"/>
    </source>
</evidence>
<name>A0A8J4UWA6_9MYCE</name>
<evidence type="ECO:0000256" key="4">
    <source>
        <dbReference type="ARBA" id="ARBA00022989"/>
    </source>
</evidence>
<dbReference type="Pfam" id="PF06454">
    <property type="entry name" value="THH1_TOM1-3_dom"/>
    <property type="match status" value="1"/>
</dbReference>
<dbReference type="GO" id="GO:0012505">
    <property type="term" value="C:endomembrane system"/>
    <property type="evidence" value="ECO:0007669"/>
    <property type="project" value="UniProtKB-SubCell"/>
</dbReference>
<organism evidence="8 9">
    <name type="scientific">Polysphondylium violaceum</name>
    <dbReference type="NCBI Taxonomy" id="133409"/>
    <lineage>
        <taxon>Eukaryota</taxon>
        <taxon>Amoebozoa</taxon>
        <taxon>Evosea</taxon>
        <taxon>Eumycetozoa</taxon>
        <taxon>Dictyostelia</taxon>
        <taxon>Dictyosteliales</taxon>
        <taxon>Dictyosteliaceae</taxon>
        <taxon>Polysphondylium</taxon>
    </lineage>
</organism>
<dbReference type="PANTHER" id="PTHR31142:SF3">
    <property type="entry name" value="THH1_TOM1_TOM3 DOMAIN-CONTAINING PROTEIN"/>
    <property type="match status" value="1"/>
</dbReference>
<comment type="subcellular location">
    <subcellularLocation>
        <location evidence="1">Endomembrane system</location>
        <topology evidence="1">Multi-pass membrane protein</topology>
    </subcellularLocation>
</comment>
<comment type="similarity">
    <text evidence="2">Belongs to the plant tobamovirus multiplication TOM1 protein family.</text>
</comment>
<evidence type="ECO:0000256" key="6">
    <source>
        <dbReference type="SAM" id="Phobius"/>
    </source>
</evidence>
<evidence type="ECO:0000256" key="5">
    <source>
        <dbReference type="ARBA" id="ARBA00023136"/>
    </source>
</evidence>
<protein>
    <recommendedName>
        <fullName evidence="7">THH1/TOM1/TOM3 domain-containing protein</fullName>
    </recommendedName>
</protein>
<dbReference type="AlphaFoldDB" id="A0A8J4UWA6"/>
<feature type="domain" description="THH1/TOM1/TOM3" evidence="7">
    <location>
        <begin position="4"/>
        <end position="248"/>
    </location>
</feature>
<keyword evidence="5 6" id="KW-0472">Membrane</keyword>
<dbReference type="InterPro" id="IPR040226">
    <property type="entry name" value="THH1/TOM1/TOM3"/>
</dbReference>
<feature type="transmembrane region" description="Helical" evidence="6">
    <location>
        <begin position="103"/>
        <end position="125"/>
    </location>
</feature>
<gene>
    <name evidence="8" type="ORF">CYY_009184</name>
</gene>
<accession>A0A8J4UWA6</accession>
<dbReference type="InterPro" id="IPR009457">
    <property type="entry name" value="THH1/TOM1/TOM3_dom"/>
</dbReference>
<keyword evidence="4 6" id="KW-1133">Transmembrane helix</keyword>
<evidence type="ECO:0000256" key="1">
    <source>
        <dbReference type="ARBA" id="ARBA00004127"/>
    </source>
</evidence>
<dbReference type="Proteomes" id="UP000695562">
    <property type="component" value="Unassembled WGS sequence"/>
</dbReference>